<dbReference type="InterPro" id="IPR029226">
    <property type="entry name" value="Ecp2-like"/>
</dbReference>
<evidence type="ECO:0000313" key="4">
    <source>
        <dbReference type="Proteomes" id="UP000283895"/>
    </source>
</evidence>
<dbReference type="Proteomes" id="UP000283895">
    <property type="component" value="Unassembled WGS sequence"/>
</dbReference>
<name>A0A423WFG6_9PEZI</name>
<feature type="domain" description="Ecp2 effector protein-like" evidence="2">
    <location>
        <begin position="62"/>
        <end position="170"/>
    </location>
</feature>
<comment type="caution">
    <text evidence="3">The sequence shown here is derived from an EMBL/GenBank/DDBJ whole genome shotgun (WGS) entry which is preliminary data.</text>
</comment>
<protein>
    <recommendedName>
        <fullName evidence="2">Ecp2 effector protein-like domain-containing protein</fullName>
    </recommendedName>
</protein>
<feature type="chain" id="PRO_5019073942" description="Ecp2 effector protein-like domain-containing protein" evidence="1">
    <location>
        <begin position="21"/>
        <end position="196"/>
    </location>
</feature>
<evidence type="ECO:0000313" key="3">
    <source>
        <dbReference type="EMBL" id="ROW01943.1"/>
    </source>
</evidence>
<dbReference type="Pfam" id="PF14856">
    <property type="entry name" value="Hce2"/>
    <property type="match status" value="1"/>
</dbReference>
<accession>A0A423WFG6</accession>
<gene>
    <name evidence="3" type="ORF">VMCG_05622</name>
</gene>
<dbReference type="AlphaFoldDB" id="A0A423WFG6"/>
<keyword evidence="4" id="KW-1185">Reference proteome</keyword>
<evidence type="ECO:0000259" key="2">
    <source>
        <dbReference type="Pfam" id="PF14856"/>
    </source>
</evidence>
<sequence length="196" mass="21507">MMFASVLLAILASLVSVALAGPVYRTHASAARNFIPEHIVWTSNANRTQDPMGPSVGSVKACQRTTYYSGTPATGIRRSDCQHLVNHIKSNPGYWEMWWWNSTSDYETLVRNGTCNFAITRFDGKVSGHDHASDVAIIGNSDLVDVLDHILAYGSGENINSDNIAGEMNCKWYFANNSTMGFVVRNDDAVLDTNSP</sequence>
<organism evidence="3 4">
    <name type="scientific">Cytospora schulzeri</name>
    <dbReference type="NCBI Taxonomy" id="448051"/>
    <lineage>
        <taxon>Eukaryota</taxon>
        <taxon>Fungi</taxon>
        <taxon>Dikarya</taxon>
        <taxon>Ascomycota</taxon>
        <taxon>Pezizomycotina</taxon>
        <taxon>Sordariomycetes</taxon>
        <taxon>Sordariomycetidae</taxon>
        <taxon>Diaporthales</taxon>
        <taxon>Cytosporaceae</taxon>
        <taxon>Cytospora</taxon>
    </lineage>
</organism>
<reference evidence="3 4" key="1">
    <citation type="submission" date="2015-09" db="EMBL/GenBank/DDBJ databases">
        <title>Host preference determinants of Valsa canker pathogens revealed by comparative genomics.</title>
        <authorList>
            <person name="Yin Z."/>
            <person name="Huang L."/>
        </authorList>
    </citation>
    <scope>NUCLEOTIDE SEQUENCE [LARGE SCALE GENOMIC DNA]</scope>
    <source>
        <strain evidence="3 4">03-1</strain>
    </source>
</reference>
<feature type="signal peptide" evidence="1">
    <location>
        <begin position="1"/>
        <end position="20"/>
    </location>
</feature>
<dbReference type="OrthoDB" id="5215277at2759"/>
<dbReference type="EMBL" id="LKEA01000018">
    <property type="protein sequence ID" value="ROW01943.1"/>
    <property type="molecule type" value="Genomic_DNA"/>
</dbReference>
<proteinExistence type="predicted"/>
<evidence type="ECO:0000256" key="1">
    <source>
        <dbReference type="SAM" id="SignalP"/>
    </source>
</evidence>
<keyword evidence="1" id="KW-0732">Signal</keyword>